<dbReference type="InterPro" id="IPR004089">
    <property type="entry name" value="MCPsignal_dom"/>
</dbReference>
<protein>
    <submittedName>
        <fullName evidence="8">Methyl-accepting chemotaxis protein 4</fullName>
    </submittedName>
</protein>
<name>A0A2R8BE01_9RHOB</name>
<evidence type="ECO:0000256" key="5">
    <source>
        <dbReference type="ARBA" id="ARBA00023224"/>
    </source>
</evidence>
<proteinExistence type="predicted"/>
<dbReference type="GO" id="GO:0007165">
    <property type="term" value="P:signal transduction"/>
    <property type="evidence" value="ECO:0007669"/>
    <property type="project" value="UniProtKB-KW"/>
</dbReference>
<dbReference type="Pfam" id="PF00015">
    <property type="entry name" value="MCPsignal"/>
    <property type="match status" value="1"/>
</dbReference>
<dbReference type="SUPFAM" id="SSF58104">
    <property type="entry name" value="Methyl-accepting chemotaxis protein (MCP) signaling domain"/>
    <property type="match status" value="1"/>
</dbReference>
<evidence type="ECO:0000256" key="3">
    <source>
        <dbReference type="ARBA" id="ARBA00022989"/>
    </source>
</evidence>
<keyword evidence="9" id="KW-1185">Reference proteome</keyword>
<gene>
    <name evidence="8" type="primary">mcp4</name>
    <name evidence="8" type="ORF">ASD8599_02048</name>
</gene>
<dbReference type="OrthoDB" id="2489132at2"/>
<dbReference type="EMBL" id="OMOR01000001">
    <property type="protein sequence ID" value="SPH21296.1"/>
    <property type="molecule type" value="Genomic_DNA"/>
</dbReference>
<evidence type="ECO:0000259" key="7">
    <source>
        <dbReference type="PROSITE" id="PS50111"/>
    </source>
</evidence>
<dbReference type="PANTHER" id="PTHR32089:SF119">
    <property type="entry name" value="METHYL-ACCEPTING CHEMOTAXIS PROTEIN CTPL"/>
    <property type="match status" value="1"/>
</dbReference>
<dbReference type="SMART" id="SM00283">
    <property type="entry name" value="MA"/>
    <property type="match status" value="1"/>
</dbReference>
<evidence type="ECO:0000256" key="1">
    <source>
        <dbReference type="ARBA" id="ARBA00004141"/>
    </source>
</evidence>
<comment type="subcellular location">
    <subcellularLocation>
        <location evidence="1">Membrane</location>
        <topology evidence="1">Multi-pass membrane protein</topology>
    </subcellularLocation>
</comment>
<reference evidence="8 9" key="1">
    <citation type="submission" date="2018-03" db="EMBL/GenBank/DDBJ databases">
        <authorList>
            <person name="Keele B.F."/>
        </authorList>
    </citation>
    <scope>NUCLEOTIDE SEQUENCE [LARGE SCALE GENOMIC DNA]</scope>
    <source>
        <strain evidence="8 9">CECT 8599</strain>
    </source>
</reference>
<dbReference type="PROSITE" id="PS50111">
    <property type="entry name" value="CHEMOTAXIS_TRANSDUC_2"/>
    <property type="match status" value="1"/>
</dbReference>
<dbReference type="Proteomes" id="UP000244880">
    <property type="component" value="Unassembled WGS sequence"/>
</dbReference>
<dbReference type="Gene3D" id="1.10.287.950">
    <property type="entry name" value="Methyl-accepting chemotaxis protein"/>
    <property type="match status" value="1"/>
</dbReference>
<sequence>MSHQNHFPNPQHMTRLGRAASTLGFEIVDIAGFLDLVEAKAQQQRADLGALSSSAQSVVSANSEAKTAIAALADNSGKTYKDVQNSAETMREAGEKTRDVAQWVQKLEQRTGAVSDTLQAVKKNNAQIASISTQVNTLAINAKIEAARAGDSGRGFAVVANAINELSHDTKNAAAQISTNIEELTKWIASLGIEAKDISTKASDVLEQSTKTDNALGRMELSVRDANMQASQIASHASAVESSLTDFGPRLDRIQNTVDFTVSGIEETHTRIQNLIDTSESMVQSSAALGGVTEDQQFIDYVQSLAAEISQALASSIDEGAITSAELFDRSYVPIINSDPVQVMTKSTLVMDKVLPRFQEAALDFDHKVVFCAAIDVNGYLPTHNRKFSHPQGDDPVWNMANCRNRRIFDDRVGLKAGRNTAPFLLQVYRRDMGGGNFVMMKDLSAPISILGKHWGGLRLAYTF</sequence>
<keyword evidence="3" id="KW-1133">Transmembrane helix</keyword>
<dbReference type="AlphaFoldDB" id="A0A2R8BE01"/>
<keyword evidence="5 6" id="KW-0807">Transducer</keyword>
<dbReference type="GO" id="GO:0016020">
    <property type="term" value="C:membrane"/>
    <property type="evidence" value="ECO:0007669"/>
    <property type="project" value="UniProtKB-SubCell"/>
</dbReference>
<organism evidence="8 9">
    <name type="scientific">Ascidiaceihabitans donghaensis</name>
    <dbReference type="NCBI Taxonomy" id="1510460"/>
    <lineage>
        <taxon>Bacteria</taxon>
        <taxon>Pseudomonadati</taxon>
        <taxon>Pseudomonadota</taxon>
        <taxon>Alphaproteobacteria</taxon>
        <taxon>Rhodobacterales</taxon>
        <taxon>Paracoccaceae</taxon>
        <taxon>Ascidiaceihabitans</taxon>
    </lineage>
</organism>
<accession>A0A2R8BE01</accession>
<feature type="domain" description="Methyl-accepting transducer" evidence="7">
    <location>
        <begin position="19"/>
        <end position="255"/>
    </location>
</feature>
<keyword evidence="4" id="KW-0472">Membrane</keyword>
<evidence type="ECO:0000256" key="2">
    <source>
        <dbReference type="ARBA" id="ARBA00022692"/>
    </source>
</evidence>
<dbReference type="RefSeq" id="WP_108828389.1">
    <property type="nucleotide sequence ID" value="NZ_OMOR01000001.1"/>
</dbReference>
<evidence type="ECO:0000256" key="4">
    <source>
        <dbReference type="ARBA" id="ARBA00023136"/>
    </source>
</evidence>
<evidence type="ECO:0000313" key="8">
    <source>
        <dbReference type="EMBL" id="SPH21296.1"/>
    </source>
</evidence>
<evidence type="ECO:0000256" key="6">
    <source>
        <dbReference type="PROSITE-ProRule" id="PRU00284"/>
    </source>
</evidence>
<keyword evidence="2" id="KW-0812">Transmembrane</keyword>
<dbReference type="PANTHER" id="PTHR32089">
    <property type="entry name" value="METHYL-ACCEPTING CHEMOTAXIS PROTEIN MCPB"/>
    <property type="match status" value="1"/>
</dbReference>
<evidence type="ECO:0000313" key="9">
    <source>
        <dbReference type="Proteomes" id="UP000244880"/>
    </source>
</evidence>